<comment type="caution">
    <text evidence="2">The sequence shown here is derived from an EMBL/GenBank/DDBJ whole genome shotgun (WGS) entry which is preliminary data.</text>
</comment>
<feature type="non-terminal residue" evidence="2">
    <location>
        <position position="73"/>
    </location>
</feature>
<reference evidence="2 3" key="1">
    <citation type="journal article" date="2012" name="BMC Genomics">
        <title>Tools to kill: Genome of one of the most destructive plant pathogenic fungi Macrophomina phaseolina.</title>
        <authorList>
            <person name="Islam M.S."/>
            <person name="Haque M.S."/>
            <person name="Islam M.M."/>
            <person name="Emdad E.M."/>
            <person name="Halim A."/>
            <person name="Hossen Q.M.M."/>
            <person name="Hossain M.Z."/>
            <person name="Ahmed B."/>
            <person name="Rahim S."/>
            <person name="Rahman M.S."/>
            <person name="Alam M.M."/>
            <person name="Hou S."/>
            <person name="Wan X."/>
            <person name="Saito J.A."/>
            <person name="Alam M."/>
        </authorList>
    </citation>
    <scope>NUCLEOTIDE SEQUENCE [LARGE SCALE GENOMIC DNA]</scope>
    <source>
        <strain evidence="2 3">MS6</strain>
    </source>
</reference>
<gene>
    <name evidence="2" type="ORF">MPH_06531</name>
</gene>
<sequence length="73" mass="8656">MWIMIATAVVVTLINISVFNIWIPARLQISERYVYINEIWDRIEKGLYLIIDASLNTYFIRTVRKNLVRNGLQ</sequence>
<dbReference type="InParanoid" id="K2R213"/>
<evidence type="ECO:0000313" key="2">
    <source>
        <dbReference type="EMBL" id="EKG16276.1"/>
    </source>
</evidence>
<keyword evidence="1" id="KW-0812">Transmembrane</keyword>
<evidence type="ECO:0000256" key="1">
    <source>
        <dbReference type="SAM" id="Phobius"/>
    </source>
</evidence>
<dbReference type="HOGENOM" id="CLU_2729177_0_0_1"/>
<organism evidence="2 3">
    <name type="scientific">Macrophomina phaseolina (strain MS6)</name>
    <name type="common">Charcoal rot fungus</name>
    <dbReference type="NCBI Taxonomy" id="1126212"/>
    <lineage>
        <taxon>Eukaryota</taxon>
        <taxon>Fungi</taxon>
        <taxon>Dikarya</taxon>
        <taxon>Ascomycota</taxon>
        <taxon>Pezizomycotina</taxon>
        <taxon>Dothideomycetes</taxon>
        <taxon>Dothideomycetes incertae sedis</taxon>
        <taxon>Botryosphaeriales</taxon>
        <taxon>Botryosphaeriaceae</taxon>
        <taxon>Macrophomina</taxon>
    </lineage>
</organism>
<dbReference type="PANTHER" id="PTHR35179">
    <property type="entry name" value="PROTEIN CBG02620"/>
    <property type="match status" value="1"/>
</dbReference>
<protein>
    <submittedName>
        <fullName evidence="2">Uncharacterized protein</fullName>
    </submittedName>
</protein>
<dbReference type="Proteomes" id="UP000007129">
    <property type="component" value="Unassembled WGS sequence"/>
</dbReference>
<dbReference type="VEuPathDB" id="FungiDB:MPH_06531"/>
<feature type="transmembrane region" description="Helical" evidence="1">
    <location>
        <begin position="6"/>
        <end position="23"/>
    </location>
</feature>
<dbReference type="AlphaFoldDB" id="K2R213"/>
<dbReference type="PANTHER" id="PTHR35179:SF1">
    <property type="entry name" value="INTEGRAL MEMBRANE PROTEIN"/>
    <property type="match status" value="1"/>
</dbReference>
<dbReference type="OrthoDB" id="3205825at2759"/>
<name>K2R213_MACPH</name>
<accession>K2R213</accession>
<evidence type="ECO:0000313" key="3">
    <source>
        <dbReference type="Proteomes" id="UP000007129"/>
    </source>
</evidence>
<keyword evidence="1" id="KW-0472">Membrane</keyword>
<proteinExistence type="predicted"/>
<keyword evidence="1" id="KW-1133">Transmembrane helix</keyword>
<dbReference type="EMBL" id="AHHD01000282">
    <property type="protein sequence ID" value="EKG16276.1"/>
    <property type="molecule type" value="Genomic_DNA"/>
</dbReference>